<evidence type="ECO:0000313" key="8">
    <source>
        <dbReference type="Proteomes" id="UP001249076"/>
    </source>
</evidence>
<protein>
    <submittedName>
        <fullName evidence="6">DnaK suppressor protein</fullName>
    </submittedName>
</protein>
<dbReference type="GO" id="GO:0008270">
    <property type="term" value="F:zinc ion binding"/>
    <property type="evidence" value="ECO:0007669"/>
    <property type="project" value="UniProtKB-KW"/>
</dbReference>
<dbReference type="RefSeq" id="WP_209820521.1">
    <property type="nucleotide sequence ID" value="NZ_JAVDTL010000008.1"/>
</dbReference>
<evidence type="ECO:0000256" key="4">
    <source>
        <dbReference type="PROSITE-ProRule" id="PRU00510"/>
    </source>
</evidence>
<dbReference type="SUPFAM" id="SSF57716">
    <property type="entry name" value="Glucocorticoid receptor-like (DNA-binding domain)"/>
    <property type="match status" value="1"/>
</dbReference>
<evidence type="ECO:0000313" key="9">
    <source>
        <dbReference type="Proteomes" id="UP001253458"/>
    </source>
</evidence>
<dbReference type="AlphaFoldDB" id="A0AAJ2BWI2"/>
<keyword evidence="2" id="KW-0863">Zinc-finger</keyword>
<evidence type="ECO:0000256" key="1">
    <source>
        <dbReference type="ARBA" id="ARBA00022723"/>
    </source>
</evidence>
<dbReference type="InterPro" id="IPR037187">
    <property type="entry name" value="DnaK_N"/>
</dbReference>
<evidence type="ECO:0000313" key="6">
    <source>
        <dbReference type="EMBL" id="MDR6769101.1"/>
    </source>
</evidence>
<evidence type="ECO:0000256" key="2">
    <source>
        <dbReference type="ARBA" id="ARBA00022771"/>
    </source>
</evidence>
<dbReference type="SUPFAM" id="SSF109635">
    <property type="entry name" value="DnaK suppressor protein DksA, alpha-hairpin domain"/>
    <property type="match status" value="1"/>
</dbReference>
<organism evidence="6 9">
    <name type="scientific">Acidovorax delafieldii</name>
    <name type="common">Pseudomonas delafieldii</name>
    <dbReference type="NCBI Taxonomy" id="47920"/>
    <lineage>
        <taxon>Bacteria</taxon>
        <taxon>Pseudomonadati</taxon>
        <taxon>Pseudomonadota</taxon>
        <taxon>Betaproteobacteria</taxon>
        <taxon>Burkholderiales</taxon>
        <taxon>Comamonadaceae</taxon>
        <taxon>Acidovorax</taxon>
    </lineage>
</organism>
<dbReference type="PROSITE" id="PS51128">
    <property type="entry name" value="ZF_DKSA_2"/>
    <property type="match status" value="1"/>
</dbReference>
<reference evidence="6 8" key="1">
    <citation type="submission" date="2023-07" db="EMBL/GenBank/DDBJ databases">
        <title>Sorghum-associated microbial communities from plants grown in Nebraska, USA.</title>
        <authorList>
            <person name="Schachtman D."/>
        </authorList>
    </citation>
    <scope>NUCLEOTIDE SEQUENCE</scope>
    <source>
        <strain evidence="7 8">BE105</strain>
        <strain evidence="6">BE69</strain>
    </source>
</reference>
<keyword evidence="3" id="KW-0862">Zinc</keyword>
<keyword evidence="1" id="KW-0479">Metal-binding</keyword>
<gene>
    <name evidence="6" type="ORF">J2W88_004409</name>
    <name evidence="7" type="ORF">J2W93_004346</name>
</gene>
<dbReference type="InterPro" id="IPR000962">
    <property type="entry name" value="Znf_DskA_TraR"/>
</dbReference>
<keyword evidence="8" id="KW-1185">Reference proteome</keyword>
<feature type="zinc finger region" description="dksA C4-type" evidence="4">
    <location>
        <begin position="88"/>
        <end position="112"/>
    </location>
</feature>
<dbReference type="PANTHER" id="PTHR33823:SF4">
    <property type="entry name" value="GENERAL STRESS PROTEIN 16O"/>
    <property type="match status" value="1"/>
</dbReference>
<sequence length="123" mass="13250">MDKTQAAPFRQQLLTQQSELLAQLAAQRGGVIGRAEVAAEHFGQPEDPRAQVATERELEFALGERETAHLAAVEAALARIEAGTYGECTDCGAHITAARLHAQPEAARCVHCQEKAEQHPRAA</sequence>
<dbReference type="Pfam" id="PF01258">
    <property type="entry name" value="zf-dskA_traR"/>
    <property type="match status" value="1"/>
</dbReference>
<feature type="domain" description="Zinc finger DksA/TraR C4-type" evidence="5">
    <location>
        <begin position="83"/>
        <end position="118"/>
    </location>
</feature>
<dbReference type="PANTHER" id="PTHR33823">
    <property type="entry name" value="RNA POLYMERASE-BINDING TRANSCRIPTION FACTOR DKSA-RELATED"/>
    <property type="match status" value="1"/>
</dbReference>
<accession>A0AAJ2BWI2</accession>
<dbReference type="Proteomes" id="UP001253458">
    <property type="component" value="Unassembled WGS sequence"/>
</dbReference>
<evidence type="ECO:0000256" key="3">
    <source>
        <dbReference type="ARBA" id="ARBA00022833"/>
    </source>
</evidence>
<name>A0AAJ2BWI2_ACIDE</name>
<dbReference type="Gene3D" id="1.20.120.910">
    <property type="entry name" value="DksA, coiled-coil domain"/>
    <property type="match status" value="1"/>
</dbReference>
<proteinExistence type="predicted"/>
<evidence type="ECO:0000313" key="7">
    <source>
        <dbReference type="EMBL" id="MDR6839478.1"/>
    </source>
</evidence>
<comment type="caution">
    <text evidence="6">The sequence shown here is derived from an EMBL/GenBank/DDBJ whole genome shotgun (WGS) entry which is preliminary data.</text>
</comment>
<dbReference type="Proteomes" id="UP001249076">
    <property type="component" value="Unassembled WGS sequence"/>
</dbReference>
<evidence type="ECO:0000259" key="5">
    <source>
        <dbReference type="Pfam" id="PF01258"/>
    </source>
</evidence>
<dbReference type="EMBL" id="JAVDTL010000008">
    <property type="protein sequence ID" value="MDR6769101.1"/>
    <property type="molecule type" value="Genomic_DNA"/>
</dbReference>
<dbReference type="EMBL" id="JAVDTS010000008">
    <property type="protein sequence ID" value="MDR6839478.1"/>
    <property type="molecule type" value="Genomic_DNA"/>
</dbReference>